<sequence>MNSAERSYANMALSFRGAERQAPSLVSLSLRFAEIMAEKSAKGDHPPSWNTEKRLQSVLDEFHASKHMTSKFALDAEKTRSILNLITGTGSLAILQGHLNHFKWKECAFTTHHVCSTRWLLHATRKTENLDLKAMLTVTPEIQMDTLKIFIAHYVQKIKKVRASARPKCRASVEELESLVDYVAMMRGVMAEAKKVHPTEHDIHEALKKAMLSREYYDEMVLASTNKMPNFKLAHLSVWHEIVDMHMQVKATGPRGTTSIEALQEVTADARYQDWDVK</sequence>
<protein>
    <submittedName>
        <fullName evidence="1">Uncharacterized protein</fullName>
    </submittedName>
</protein>
<comment type="caution">
    <text evidence="1">The sequence shown here is derived from an EMBL/GenBank/DDBJ whole genome shotgun (WGS) entry which is preliminary data.</text>
</comment>
<name>A0A812JNU5_9DINO</name>
<evidence type="ECO:0000313" key="1">
    <source>
        <dbReference type="EMBL" id="CAE7211945.1"/>
    </source>
</evidence>
<evidence type="ECO:0000313" key="2">
    <source>
        <dbReference type="Proteomes" id="UP000604046"/>
    </source>
</evidence>
<proteinExistence type="predicted"/>
<dbReference type="AlphaFoldDB" id="A0A812JNU5"/>
<dbReference type="OrthoDB" id="428620at2759"/>
<keyword evidence="2" id="KW-1185">Reference proteome</keyword>
<organism evidence="1 2">
    <name type="scientific">Symbiodinium natans</name>
    <dbReference type="NCBI Taxonomy" id="878477"/>
    <lineage>
        <taxon>Eukaryota</taxon>
        <taxon>Sar</taxon>
        <taxon>Alveolata</taxon>
        <taxon>Dinophyceae</taxon>
        <taxon>Suessiales</taxon>
        <taxon>Symbiodiniaceae</taxon>
        <taxon>Symbiodinium</taxon>
    </lineage>
</organism>
<dbReference type="EMBL" id="CAJNDS010000491">
    <property type="protein sequence ID" value="CAE7211945.1"/>
    <property type="molecule type" value="Genomic_DNA"/>
</dbReference>
<gene>
    <name evidence="1" type="ORF">SNAT2548_LOCUS7164</name>
</gene>
<accession>A0A812JNU5</accession>
<dbReference type="Proteomes" id="UP000604046">
    <property type="component" value="Unassembled WGS sequence"/>
</dbReference>
<reference evidence="1" key="1">
    <citation type="submission" date="2021-02" db="EMBL/GenBank/DDBJ databases">
        <authorList>
            <person name="Dougan E. K."/>
            <person name="Rhodes N."/>
            <person name="Thang M."/>
            <person name="Chan C."/>
        </authorList>
    </citation>
    <scope>NUCLEOTIDE SEQUENCE</scope>
</reference>